<dbReference type="RefSeq" id="WP_192026392.1">
    <property type="nucleotide sequence ID" value="NZ_JACYTN010000018.1"/>
</dbReference>
<dbReference type="GO" id="GO:0016301">
    <property type="term" value="F:kinase activity"/>
    <property type="evidence" value="ECO:0007669"/>
    <property type="project" value="UniProtKB-KW"/>
</dbReference>
<reference evidence="1 2" key="1">
    <citation type="submission" date="2020-09" db="EMBL/GenBank/DDBJ databases">
        <title>Paenibacillus sp. CAU 1523 isolated from sand of Haeundae Beach.</title>
        <authorList>
            <person name="Kim W."/>
        </authorList>
    </citation>
    <scope>NUCLEOTIDE SEQUENCE [LARGE SCALE GENOMIC DNA]</scope>
    <source>
        <strain evidence="1 2">CAU 1523</strain>
    </source>
</reference>
<comment type="caution">
    <text evidence="1">The sequence shown here is derived from an EMBL/GenBank/DDBJ whole genome shotgun (WGS) entry which is preliminary data.</text>
</comment>
<accession>A0ABR9B170</accession>
<gene>
    <name evidence="1" type="ORF">IFO66_17420</name>
</gene>
<evidence type="ECO:0000313" key="2">
    <source>
        <dbReference type="Proteomes" id="UP000634529"/>
    </source>
</evidence>
<protein>
    <submittedName>
        <fullName evidence="1">Protein kinase</fullName>
    </submittedName>
</protein>
<name>A0ABR9B170_9BACL</name>
<dbReference type="Proteomes" id="UP000634529">
    <property type="component" value="Unassembled WGS sequence"/>
</dbReference>
<organism evidence="1 2">
    <name type="scientific">Paenibacillus arenosi</name>
    <dbReference type="NCBI Taxonomy" id="2774142"/>
    <lineage>
        <taxon>Bacteria</taxon>
        <taxon>Bacillati</taxon>
        <taxon>Bacillota</taxon>
        <taxon>Bacilli</taxon>
        <taxon>Bacillales</taxon>
        <taxon>Paenibacillaceae</taxon>
        <taxon>Paenibacillus</taxon>
    </lineage>
</organism>
<dbReference type="EMBL" id="JACYTN010000018">
    <property type="protein sequence ID" value="MBD8500073.1"/>
    <property type="molecule type" value="Genomic_DNA"/>
</dbReference>
<evidence type="ECO:0000313" key="1">
    <source>
        <dbReference type="EMBL" id="MBD8500073.1"/>
    </source>
</evidence>
<keyword evidence="1" id="KW-0418">Kinase</keyword>
<proteinExistence type="predicted"/>
<keyword evidence="2" id="KW-1185">Reference proteome</keyword>
<keyword evidence="1" id="KW-0808">Transferase</keyword>
<sequence>MFEVSCDVSKNRLYIKLEGMMSMEEAREYEKALYACVSQMQDGYTLCFDMVNAQPGKLEVNNSLADMRAYMAEKKIKSTAMIVGNVLSKLQLTRLLKEIGGTCNVVQSYEDAEKYLDSL</sequence>